<gene>
    <name evidence="2" type="ORF">AORI_3287</name>
</gene>
<accession>R4T4C9</accession>
<dbReference type="PATRIC" id="fig|1156913.3.peg.3368"/>
<reference evidence="2 3" key="1">
    <citation type="journal article" date="2013" name="BMC Genomics">
        <title>ContigScape: a Cytoscape plugin facilitating microbial genome gap closing.</title>
        <authorList>
            <person name="Tang B."/>
            <person name="Wang Q."/>
            <person name="Yang M."/>
            <person name="Xie F."/>
            <person name="Zhu Y."/>
            <person name="Zhuo Y."/>
            <person name="Wang S."/>
            <person name="Gao H."/>
            <person name="Ding X."/>
            <person name="Zhang L."/>
            <person name="Zhao G."/>
            <person name="Zheng H."/>
        </authorList>
    </citation>
    <scope>NUCLEOTIDE SEQUENCE [LARGE SCALE GENOMIC DNA]</scope>
    <source>
        <strain evidence="2 3">HCCB10007</strain>
    </source>
</reference>
<evidence type="ECO:0000313" key="3">
    <source>
        <dbReference type="Proteomes" id="UP000013968"/>
    </source>
</evidence>
<keyword evidence="3" id="KW-1185">Reference proteome</keyword>
<dbReference type="RefSeq" id="WP_016333638.1">
    <property type="nucleotide sequence ID" value="NC_021252.1"/>
</dbReference>
<evidence type="ECO:0000313" key="2">
    <source>
        <dbReference type="EMBL" id="AGM05872.1"/>
    </source>
</evidence>
<dbReference type="PANTHER" id="PTHR33744">
    <property type="entry name" value="CARBOHYDRATE DIACID REGULATOR"/>
    <property type="match status" value="1"/>
</dbReference>
<organism evidence="2 3">
    <name type="scientific">Amycolatopsis keratiniphila</name>
    <dbReference type="NCBI Taxonomy" id="129921"/>
    <lineage>
        <taxon>Bacteria</taxon>
        <taxon>Bacillati</taxon>
        <taxon>Actinomycetota</taxon>
        <taxon>Actinomycetes</taxon>
        <taxon>Pseudonocardiales</taxon>
        <taxon>Pseudonocardiaceae</taxon>
        <taxon>Amycolatopsis</taxon>
        <taxon>Amycolatopsis japonica group</taxon>
    </lineage>
</organism>
<dbReference type="InterPro" id="IPR042070">
    <property type="entry name" value="PucR_C-HTH_sf"/>
</dbReference>
<dbReference type="Proteomes" id="UP000013968">
    <property type="component" value="Chromosome"/>
</dbReference>
<dbReference type="Gene3D" id="1.10.10.2840">
    <property type="entry name" value="PucR C-terminal helix-turn-helix domain"/>
    <property type="match status" value="1"/>
</dbReference>
<name>R4T4C9_9PSEU</name>
<dbReference type="InterPro" id="IPR051448">
    <property type="entry name" value="CdaR-like_regulators"/>
</dbReference>
<dbReference type="InterPro" id="IPR025736">
    <property type="entry name" value="PucR_C-HTH_dom"/>
</dbReference>
<dbReference type="AlphaFoldDB" id="R4T4C9"/>
<sequence>MGGDLFASWRDRIDANSNRAVDLFVRELADFRKIAIDAKARAAMLDFAVFLRRRTISLVAEGRPYTDADLSFIAAVGRDRAAGGISFAAQRDVLRLHHSLTLREVAEAAGPHDLDDVMRTLAWWPAQGPAAPAAYTRGYFLGQGTVLSEVDRVGQLTSLVVSDDPAAAPLAGILAVPVPDRPLVVVCRVPGGPPVPDRPSRAEVSRHLLSRQRTPLRWTEPGEFVAVVADAAAAARVVRDFGESTGLPAAVGASRAVGGAVAMAFAAAREISRVAPVRAAPGAVHYLTDLFAEVGTIRLPPVEGWMREVTGLLATGPRLVSTLDAFYRNDLSRSRTAGALNIHPRTLEYRLRRVRDLTGIDPVSVRGVRVLSTVVNRALAGQP</sequence>
<dbReference type="HOGENOM" id="CLU_062574_0_0_11"/>
<feature type="domain" description="PucR C-terminal helix-turn-helix" evidence="1">
    <location>
        <begin position="319"/>
        <end position="365"/>
    </location>
</feature>
<dbReference type="Pfam" id="PF13556">
    <property type="entry name" value="HTH_30"/>
    <property type="match status" value="1"/>
</dbReference>
<protein>
    <recommendedName>
        <fullName evidence="1">PucR C-terminal helix-turn-helix domain-containing protein</fullName>
    </recommendedName>
</protein>
<evidence type="ECO:0000259" key="1">
    <source>
        <dbReference type="Pfam" id="PF13556"/>
    </source>
</evidence>
<proteinExistence type="predicted"/>
<dbReference type="KEGG" id="aoi:AORI_3287"/>
<dbReference type="EMBL" id="CP003410">
    <property type="protein sequence ID" value="AGM05872.1"/>
    <property type="molecule type" value="Genomic_DNA"/>
</dbReference>